<keyword evidence="4 12" id="KW-0347">Helicase</keyword>
<dbReference type="EMBL" id="BTGB01000001">
    <property type="protein sequence ID" value="GMM43590.1"/>
    <property type="molecule type" value="Genomic_DNA"/>
</dbReference>
<evidence type="ECO:0000256" key="9">
    <source>
        <dbReference type="ARBA" id="ARBA00023204"/>
    </source>
</evidence>
<dbReference type="InterPro" id="IPR048293">
    <property type="entry name" value="PIF1_RRM3_pfh1"/>
</dbReference>
<accession>A0AAV5QX45</accession>
<evidence type="ECO:0000313" key="15">
    <source>
        <dbReference type="EMBL" id="GMM43590.1"/>
    </source>
</evidence>
<keyword evidence="5 12" id="KW-0067">ATP-binding</keyword>
<dbReference type="SUPFAM" id="SSF52540">
    <property type="entry name" value="P-loop containing nucleoside triphosphate hydrolases"/>
    <property type="match status" value="2"/>
</dbReference>
<keyword evidence="7 12" id="KW-0496">Mitochondrion</keyword>
<dbReference type="CDD" id="cd18037">
    <property type="entry name" value="DEXSc_Pif1_like"/>
    <property type="match status" value="1"/>
</dbReference>
<comment type="similarity">
    <text evidence="12">Belongs to the helicase family. PIF1 subfamily.</text>
</comment>
<dbReference type="SMART" id="SM00382">
    <property type="entry name" value="AAA"/>
    <property type="match status" value="1"/>
</dbReference>
<protein>
    <recommendedName>
        <fullName evidence="12">ATP-dependent DNA helicase PIF1</fullName>
        <ecNumber evidence="12">5.6.2.3</ecNumber>
    </recommendedName>
    <alternativeName>
        <fullName evidence="12">DNA 5'-3' helicase PIF1</fullName>
    </alternativeName>
    <alternativeName>
        <fullName evidence="12">DNA repair and recombination helicase PIF1</fullName>
    </alternativeName>
</protein>
<evidence type="ECO:0000313" key="16">
    <source>
        <dbReference type="Proteomes" id="UP001378960"/>
    </source>
</evidence>
<dbReference type="InterPro" id="IPR010285">
    <property type="entry name" value="DNA_helicase_pif1-like_DEAD"/>
</dbReference>
<dbReference type="GO" id="GO:0000723">
    <property type="term" value="P:telomere maintenance"/>
    <property type="evidence" value="ECO:0007669"/>
    <property type="project" value="InterPro"/>
</dbReference>
<feature type="compositionally biased region" description="Polar residues" evidence="13">
    <location>
        <begin position="231"/>
        <end position="240"/>
    </location>
</feature>
<evidence type="ECO:0000256" key="3">
    <source>
        <dbReference type="ARBA" id="ARBA00022801"/>
    </source>
</evidence>
<keyword evidence="3 12" id="KW-0378">Hydrolase</keyword>
<keyword evidence="11 12" id="KW-0539">Nucleus</keyword>
<dbReference type="GO" id="GO:0016787">
    <property type="term" value="F:hydrolase activity"/>
    <property type="evidence" value="ECO:0007669"/>
    <property type="project" value="UniProtKB-KW"/>
</dbReference>
<evidence type="ECO:0000256" key="4">
    <source>
        <dbReference type="ARBA" id="ARBA00022806"/>
    </source>
</evidence>
<dbReference type="PANTHER" id="PTHR47642">
    <property type="entry name" value="ATP-DEPENDENT DNA HELICASE"/>
    <property type="match status" value="1"/>
</dbReference>
<keyword evidence="16" id="KW-1185">Reference proteome</keyword>
<evidence type="ECO:0000256" key="12">
    <source>
        <dbReference type="HAMAP-Rule" id="MF_03176"/>
    </source>
</evidence>
<comment type="subcellular location">
    <subcellularLocation>
        <location evidence="12">Nucleus</location>
    </subcellularLocation>
    <subcellularLocation>
        <location evidence="12">Mitochondrion</location>
    </subcellularLocation>
</comment>
<dbReference type="Gene3D" id="3.40.50.300">
    <property type="entry name" value="P-loop containing nucleotide triphosphate hydrolases"/>
    <property type="match status" value="2"/>
</dbReference>
<keyword evidence="8 12" id="KW-0233">DNA recombination</keyword>
<gene>
    <name evidence="12" type="primary">PIF1</name>
    <name evidence="15" type="ORF">DAPK24_001650</name>
</gene>
<dbReference type="GO" id="GO:0043139">
    <property type="term" value="F:5'-3' DNA helicase activity"/>
    <property type="evidence" value="ECO:0007669"/>
    <property type="project" value="UniProtKB-UniRule"/>
</dbReference>
<comment type="catalytic activity">
    <reaction evidence="12">
        <text>ATP + H2O = ADP + phosphate + H(+)</text>
        <dbReference type="Rhea" id="RHEA:13065"/>
        <dbReference type="ChEBI" id="CHEBI:15377"/>
        <dbReference type="ChEBI" id="CHEBI:15378"/>
        <dbReference type="ChEBI" id="CHEBI:30616"/>
        <dbReference type="ChEBI" id="CHEBI:43474"/>
        <dbReference type="ChEBI" id="CHEBI:456216"/>
        <dbReference type="EC" id="5.6.2.3"/>
    </reaction>
</comment>
<feature type="DNA-binding region" evidence="12">
    <location>
        <begin position="780"/>
        <end position="799"/>
    </location>
</feature>
<feature type="region of interest" description="Disordered" evidence="13">
    <location>
        <begin position="858"/>
        <end position="932"/>
    </location>
</feature>
<dbReference type="GO" id="GO:0005524">
    <property type="term" value="F:ATP binding"/>
    <property type="evidence" value="ECO:0007669"/>
    <property type="project" value="UniProtKB-UniRule"/>
</dbReference>
<feature type="compositionally biased region" description="Basic and acidic residues" evidence="13">
    <location>
        <begin position="889"/>
        <end position="905"/>
    </location>
</feature>
<dbReference type="HAMAP" id="MF_03176">
    <property type="entry name" value="PIF1"/>
    <property type="match status" value="1"/>
</dbReference>
<evidence type="ECO:0000256" key="11">
    <source>
        <dbReference type="ARBA" id="ARBA00023242"/>
    </source>
</evidence>
<dbReference type="InterPro" id="IPR049163">
    <property type="entry name" value="Pif1-like_2B_dom"/>
</dbReference>
<dbReference type="PANTHER" id="PTHR47642:SF5">
    <property type="entry name" value="ATP-DEPENDENT DNA HELICASE"/>
    <property type="match status" value="1"/>
</dbReference>
<dbReference type="GO" id="GO:0003677">
    <property type="term" value="F:DNA binding"/>
    <property type="evidence" value="ECO:0007669"/>
    <property type="project" value="UniProtKB-KW"/>
</dbReference>
<keyword evidence="6 12" id="KW-0238">DNA-binding</keyword>
<evidence type="ECO:0000256" key="13">
    <source>
        <dbReference type="SAM" id="MobiDB-lite"/>
    </source>
</evidence>
<feature type="binding site" evidence="12">
    <location>
        <begin position="306"/>
        <end position="313"/>
    </location>
    <ligand>
        <name>ATP</name>
        <dbReference type="ChEBI" id="CHEBI:30616"/>
    </ligand>
</feature>
<comment type="subunit">
    <text evidence="12">Monomer.</text>
</comment>
<dbReference type="Pfam" id="PF05970">
    <property type="entry name" value="PIF1"/>
    <property type="match status" value="1"/>
</dbReference>
<feature type="domain" description="AAA+ ATPase" evidence="14">
    <location>
        <begin position="298"/>
        <end position="593"/>
    </location>
</feature>
<dbReference type="GO" id="GO:0005634">
    <property type="term" value="C:nucleus"/>
    <property type="evidence" value="ECO:0007669"/>
    <property type="project" value="UniProtKB-SubCell"/>
</dbReference>
<dbReference type="CDD" id="cd18809">
    <property type="entry name" value="SF1_C_RecD"/>
    <property type="match status" value="1"/>
</dbReference>
<comment type="caution">
    <text evidence="15">The sequence shown here is derived from an EMBL/GenBank/DDBJ whole genome shotgun (WGS) entry which is preliminary data.</text>
</comment>
<dbReference type="InterPro" id="IPR051055">
    <property type="entry name" value="PIF1_helicase"/>
</dbReference>
<proteinExistence type="inferred from homology"/>
<organism evidence="15 16">
    <name type="scientific">Pichia kluyveri</name>
    <name type="common">Yeast</name>
    <dbReference type="NCBI Taxonomy" id="36015"/>
    <lineage>
        <taxon>Eukaryota</taxon>
        <taxon>Fungi</taxon>
        <taxon>Dikarya</taxon>
        <taxon>Ascomycota</taxon>
        <taxon>Saccharomycotina</taxon>
        <taxon>Pichiomycetes</taxon>
        <taxon>Pichiales</taxon>
        <taxon>Pichiaceae</taxon>
        <taxon>Pichia</taxon>
    </lineage>
</organism>
<name>A0AAV5QX45_PICKL</name>
<evidence type="ECO:0000256" key="8">
    <source>
        <dbReference type="ARBA" id="ARBA00023172"/>
    </source>
</evidence>
<comment type="function">
    <text evidence="12">DNA-dependent ATPase and 5'-3' DNA helicase required for the maintenance of both mitochondrial and nuclear genome stability.</text>
</comment>
<keyword evidence="10 12" id="KW-0413">Isomerase</keyword>
<dbReference type="GO" id="GO:0006281">
    <property type="term" value="P:DNA repair"/>
    <property type="evidence" value="ECO:0007669"/>
    <property type="project" value="UniProtKB-UniRule"/>
</dbReference>
<evidence type="ECO:0000256" key="1">
    <source>
        <dbReference type="ARBA" id="ARBA00022741"/>
    </source>
</evidence>
<dbReference type="EC" id="5.6.2.3" evidence="12"/>
<evidence type="ECO:0000256" key="6">
    <source>
        <dbReference type="ARBA" id="ARBA00023125"/>
    </source>
</evidence>
<evidence type="ECO:0000256" key="5">
    <source>
        <dbReference type="ARBA" id="ARBA00022840"/>
    </source>
</evidence>
<dbReference type="AlphaFoldDB" id="A0AAV5QX45"/>
<keyword evidence="9 12" id="KW-0234">DNA repair</keyword>
<evidence type="ECO:0000259" key="14">
    <source>
        <dbReference type="SMART" id="SM00382"/>
    </source>
</evidence>
<evidence type="ECO:0000256" key="2">
    <source>
        <dbReference type="ARBA" id="ARBA00022763"/>
    </source>
</evidence>
<dbReference type="InterPro" id="IPR003593">
    <property type="entry name" value="AAA+_ATPase"/>
</dbReference>
<keyword evidence="2 12" id="KW-0227">DNA damage</keyword>
<keyword evidence="1 12" id="KW-0547">Nucleotide-binding</keyword>
<feature type="region of interest" description="Disordered" evidence="13">
    <location>
        <begin position="220"/>
        <end position="242"/>
    </location>
</feature>
<evidence type="ECO:0000256" key="7">
    <source>
        <dbReference type="ARBA" id="ARBA00023128"/>
    </source>
</evidence>
<evidence type="ECO:0000256" key="10">
    <source>
        <dbReference type="ARBA" id="ARBA00023235"/>
    </source>
</evidence>
<sequence length="932" mass="104396">MLKTSRLYIQLFNKSFKVYPKSIFSQMTDSNLDSVPKAQITVLNYDTDFDSFTDSSTTETVITPSRKKPKLEKKVSPFKLFLENDLKSYSYNEISMKLKSLLNELSEHHTDKKHVFEQLKNILDTNEDLNEPIPAGKSQYFAHTQASSVTEPVPAAKVLSIASAAKITEQDSNGFKSPVNVRPTKRELDCLFSSSPVISNVIDIPNTNDVSSSPIITNHPEVPVESGNAEPLNNTQSSPLKQKKPVITEQRRQYGTLHMATQVPDRASPTPKPEDSEKHVKAITLSKEQEIVIQLAEMGENIFYTGSAGTGKSLLLRELIKKLRDKHPEGTVGVTASTGLAAYNIGGMTINSFAGIGLGVGTPANIAAKIKRLATKKELWKDLRVLIIDEVSMIDGELLDKLDVISQIVRENKKPFGGVQVILCGDFYQLPPVSKTGRMKFAFESEFWKNHIKTQVLLQKVFRQQGDKQFLQMLQEVRDGKVSPSTVKKFKALERPLSSLGGLIPTKLFPTRVEVDRSNHQMISKLEGDGITFTATDTGKLADTPQGQKILESFLAPKSITLKIGAQVMMIKNIDSTLVNGSLGNVVGFLDKTTYETVQSIDSDIKKRLDTDSSIFSRLVTPTVDLEDTIFDFLAESKALLKDSIKNEPDSIEAINDSDTSFFEYEKDKDEVDEEIRFGSSKDAVLKSIESKEQLLRALRENGDRKVLLPLVCFRLSNGATRTVAVEEEEFSVEDEHQHVIVKRLQIPLMLAWALSIHKSQGQTLKYACVDLRKIFENGQAYVALSRAEHRRGLQVLNFDPKKITTNPKVIEFYKNLKNAETSINNYGNENKKSYNSDVPTQIRDIHEHTATPERFEKFRKPQKAKKQNSGGMDIMKMLNQTRKQNSQSDKENEPPQETATKKVESAQFDLSADIMGSDDDSPSFQKLFENK</sequence>
<dbReference type="GO" id="GO:0006310">
    <property type="term" value="P:DNA recombination"/>
    <property type="evidence" value="ECO:0007669"/>
    <property type="project" value="UniProtKB-UniRule"/>
</dbReference>
<feature type="compositionally biased region" description="Polar residues" evidence="13">
    <location>
        <begin position="879"/>
        <end position="888"/>
    </location>
</feature>
<dbReference type="Pfam" id="PF21530">
    <property type="entry name" value="Pif1_2B_dom"/>
    <property type="match status" value="1"/>
</dbReference>
<reference evidence="15 16" key="1">
    <citation type="journal article" date="2023" name="Elife">
        <title>Identification of key yeast species and microbe-microbe interactions impacting larval growth of Drosophila in the wild.</title>
        <authorList>
            <person name="Mure A."/>
            <person name="Sugiura Y."/>
            <person name="Maeda R."/>
            <person name="Honda K."/>
            <person name="Sakurai N."/>
            <person name="Takahashi Y."/>
            <person name="Watada M."/>
            <person name="Katoh T."/>
            <person name="Gotoh A."/>
            <person name="Gotoh Y."/>
            <person name="Taniguchi I."/>
            <person name="Nakamura K."/>
            <person name="Hayashi T."/>
            <person name="Katayama T."/>
            <person name="Uemura T."/>
            <person name="Hattori Y."/>
        </authorList>
    </citation>
    <scope>NUCLEOTIDE SEQUENCE [LARGE SCALE GENOMIC DNA]</scope>
    <source>
        <strain evidence="15 16">PK-24</strain>
    </source>
</reference>
<dbReference type="InterPro" id="IPR027417">
    <property type="entry name" value="P-loop_NTPase"/>
</dbReference>
<dbReference type="GO" id="GO:0005739">
    <property type="term" value="C:mitochondrion"/>
    <property type="evidence" value="ECO:0007669"/>
    <property type="project" value="UniProtKB-SubCell"/>
</dbReference>
<comment type="cofactor">
    <cofactor evidence="12">
        <name>Mg(2+)</name>
        <dbReference type="ChEBI" id="CHEBI:18420"/>
    </cofactor>
</comment>
<dbReference type="Proteomes" id="UP001378960">
    <property type="component" value="Unassembled WGS sequence"/>
</dbReference>